<evidence type="ECO:0000256" key="1">
    <source>
        <dbReference type="SAM" id="MobiDB-lite"/>
    </source>
</evidence>
<evidence type="ECO:0000313" key="3">
    <source>
        <dbReference type="Proteomes" id="UP000481252"/>
    </source>
</evidence>
<gene>
    <name evidence="2" type="ORF">G6N74_04260</name>
</gene>
<sequence>MSIKYSNTDNWSAVPAGDELTQLRSYLETRNVSPGRAEASVHPVEKHSVSFDGKGNQVTQNLAPQSVSVQQLRPGHVIIPGVGETTVEAARAAGLLPPGFNQAGFDPSSKAAPATAQQTQQQNNTSAKSDEIVMPEAVKAADNALANIGEIIGQDAVNNAVWLAAETGEAPTELPSDIPLEVVDHIVAGAVAQADAVLKATGANVALLDEMLSASEARQARTATVTRDDQALQKLGREALGRLEVMPSRSPAEFAEWISTLPKDERKALSQDQNGNWAITVPGRPTMSWGAAVRAGIVRVEKGR</sequence>
<dbReference type="RefSeq" id="WP_165114757.1">
    <property type="nucleotide sequence ID" value="NZ_JAAKZG010000002.1"/>
</dbReference>
<accession>A0A7C9V9M3</accession>
<dbReference type="EMBL" id="JAAKZG010000002">
    <property type="protein sequence ID" value="NGN40267.1"/>
    <property type="molecule type" value="Genomic_DNA"/>
</dbReference>
<keyword evidence="3" id="KW-1185">Reference proteome</keyword>
<feature type="region of interest" description="Disordered" evidence="1">
    <location>
        <begin position="101"/>
        <end position="129"/>
    </location>
</feature>
<name>A0A7C9V9M3_9HYPH</name>
<feature type="compositionally biased region" description="Low complexity" evidence="1">
    <location>
        <begin position="107"/>
        <end position="127"/>
    </location>
</feature>
<proteinExistence type="predicted"/>
<comment type="caution">
    <text evidence="2">The sequence shown here is derived from an EMBL/GenBank/DDBJ whole genome shotgun (WGS) entry which is preliminary data.</text>
</comment>
<organism evidence="2 3">
    <name type="scientific">Mesorhizobium zhangyense</name>
    <dbReference type="NCBI Taxonomy" id="1776730"/>
    <lineage>
        <taxon>Bacteria</taxon>
        <taxon>Pseudomonadati</taxon>
        <taxon>Pseudomonadota</taxon>
        <taxon>Alphaproteobacteria</taxon>
        <taxon>Hyphomicrobiales</taxon>
        <taxon>Phyllobacteriaceae</taxon>
        <taxon>Mesorhizobium</taxon>
    </lineage>
</organism>
<protein>
    <submittedName>
        <fullName evidence="2">Uncharacterized protein</fullName>
    </submittedName>
</protein>
<reference evidence="2 3" key="1">
    <citation type="submission" date="2020-02" db="EMBL/GenBank/DDBJ databases">
        <title>Genome sequence of the type strain CGMCC 1.15528 of Mesorhizobium zhangyense.</title>
        <authorList>
            <person name="Gao J."/>
            <person name="Sun J."/>
        </authorList>
    </citation>
    <scope>NUCLEOTIDE SEQUENCE [LARGE SCALE GENOMIC DNA]</scope>
    <source>
        <strain evidence="2 3">CGMCC 1.15528</strain>
    </source>
</reference>
<dbReference type="Proteomes" id="UP000481252">
    <property type="component" value="Unassembled WGS sequence"/>
</dbReference>
<dbReference type="AlphaFoldDB" id="A0A7C9V9M3"/>
<evidence type="ECO:0000313" key="2">
    <source>
        <dbReference type="EMBL" id="NGN40267.1"/>
    </source>
</evidence>